<dbReference type="SUPFAM" id="SSF51905">
    <property type="entry name" value="FAD/NAD(P)-binding domain"/>
    <property type="match status" value="1"/>
</dbReference>
<feature type="domain" description="FAD dependent oxidoreductase" evidence="6">
    <location>
        <begin position="15"/>
        <end position="394"/>
    </location>
</feature>
<dbReference type="OrthoDB" id="424974at2759"/>
<dbReference type="Gene3D" id="3.30.9.10">
    <property type="entry name" value="D-Amino Acid Oxidase, subunit A, domain 2"/>
    <property type="match status" value="1"/>
</dbReference>
<evidence type="ECO:0000256" key="4">
    <source>
        <dbReference type="ARBA" id="ARBA00022827"/>
    </source>
</evidence>
<evidence type="ECO:0000256" key="1">
    <source>
        <dbReference type="ARBA" id="ARBA00001974"/>
    </source>
</evidence>
<dbReference type="PANTHER" id="PTHR10961">
    <property type="entry name" value="PEROXISOMAL SARCOSINE OXIDASE"/>
    <property type="match status" value="1"/>
</dbReference>
<dbReference type="Pfam" id="PF01266">
    <property type="entry name" value="DAO"/>
    <property type="match status" value="1"/>
</dbReference>
<accession>A0A433DN53</accession>
<dbReference type="PANTHER" id="PTHR10961:SF7">
    <property type="entry name" value="FAD DEPENDENT OXIDOREDUCTASE DOMAIN-CONTAINING PROTEIN"/>
    <property type="match status" value="1"/>
</dbReference>
<keyword evidence="5" id="KW-0560">Oxidoreductase</keyword>
<evidence type="ECO:0000313" key="8">
    <source>
        <dbReference type="Proteomes" id="UP000268093"/>
    </source>
</evidence>
<dbReference type="AlphaFoldDB" id="A0A433DN53"/>
<evidence type="ECO:0000259" key="6">
    <source>
        <dbReference type="Pfam" id="PF01266"/>
    </source>
</evidence>
<dbReference type="InterPro" id="IPR036188">
    <property type="entry name" value="FAD/NAD-bd_sf"/>
</dbReference>
<evidence type="ECO:0000256" key="2">
    <source>
        <dbReference type="ARBA" id="ARBA00010989"/>
    </source>
</evidence>
<comment type="similarity">
    <text evidence="2">Belongs to the MSOX/MTOX family.</text>
</comment>
<dbReference type="InterPro" id="IPR045170">
    <property type="entry name" value="MTOX"/>
</dbReference>
<name>A0A433DN53_9FUNG</name>
<reference evidence="7 8" key="1">
    <citation type="journal article" date="2018" name="New Phytol.">
        <title>Phylogenomics of Endogonaceae and evolution of mycorrhizas within Mucoromycota.</title>
        <authorList>
            <person name="Chang Y."/>
            <person name="Desiro A."/>
            <person name="Na H."/>
            <person name="Sandor L."/>
            <person name="Lipzen A."/>
            <person name="Clum A."/>
            <person name="Barry K."/>
            <person name="Grigoriev I.V."/>
            <person name="Martin F.M."/>
            <person name="Stajich J.E."/>
            <person name="Smith M.E."/>
            <person name="Bonito G."/>
            <person name="Spatafora J.W."/>
        </authorList>
    </citation>
    <scope>NUCLEOTIDE SEQUENCE [LARGE SCALE GENOMIC DNA]</scope>
    <source>
        <strain evidence="7 8">GMNB39</strain>
    </source>
</reference>
<comment type="cofactor">
    <cofactor evidence="1">
        <name>FAD</name>
        <dbReference type="ChEBI" id="CHEBI:57692"/>
    </cofactor>
</comment>
<proteinExistence type="inferred from homology"/>
<dbReference type="Proteomes" id="UP000268093">
    <property type="component" value="Unassembled WGS sequence"/>
</dbReference>
<keyword evidence="8" id="KW-1185">Reference proteome</keyword>
<evidence type="ECO:0000313" key="7">
    <source>
        <dbReference type="EMBL" id="RUP52247.1"/>
    </source>
</evidence>
<keyword evidence="4" id="KW-0274">FAD</keyword>
<dbReference type="GO" id="GO:0050660">
    <property type="term" value="F:flavin adenine dinucleotide binding"/>
    <property type="evidence" value="ECO:0007669"/>
    <property type="project" value="InterPro"/>
</dbReference>
<protein>
    <submittedName>
        <fullName evidence="7">FAD/NAD(P)-binding domain-containing protein</fullName>
    </submittedName>
</protein>
<dbReference type="GO" id="GO:0008115">
    <property type="term" value="F:sarcosine oxidase activity"/>
    <property type="evidence" value="ECO:0007669"/>
    <property type="project" value="TreeGrafter"/>
</dbReference>
<dbReference type="Gene3D" id="3.50.50.60">
    <property type="entry name" value="FAD/NAD(P)-binding domain"/>
    <property type="match status" value="1"/>
</dbReference>
<organism evidence="7 8">
    <name type="scientific">Jimgerdemannia flammicorona</name>
    <dbReference type="NCBI Taxonomy" id="994334"/>
    <lineage>
        <taxon>Eukaryota</taxon>
        <taxon>Fungi</taxon>
        <taxon>Fungi incertae sedis</taxon>
        <taxon>Mucoromycota</taxon>
        <taxon>Mucoromycotina</taxon>
        <taxon>Endogonomycetes</taxon>
        <taxon>Endogonales</taxon>
        <taxon>Endogonaceae</taxon>
        <taxon>Jimgerdemannia</taxon>
    </lineage>
</organism>
<dbReference type="EMBL" id="RBNI01000096">
    <property type="protein sequence ID" value="RUP52247.1"/>
    <property type="molecule type" value="Genomic_DNA"/>
</dbReference>
<dbReference type="InterPro" id="IPR006076">
    <property type="entry name" value="FAD-dep_OxRdtase"/>
</dbReference>
<evidence type="ECO:0000256" key="3">
    <source>
        <dbReference type="ARBA" id="ARBA00022630"/>
    </source>
</evidence>
<gene>
    <name evidence="7" type="ORF">BC936DRAFT_149928</name>
</gene>
<sequence length="436" mass="48857">MPFKGTKTHNSSHYDVIVVGGGAIGLSAALNAAKRDAKVLVIERFFLFNVSGSSGDFVRMFRTMYSDEELCKLALKSKEMWHELEKESGKTLIEMSGLLNFGNPDYKDGPEGNLTDPIPILKKLGVPFTLYENGADIEKDYPCFKNLPANYKAVYSPWNGTINVTLALRTLYELGVNTKNADYIEEEKVVKIQPQGHSRVLVVTEHVGDAGHVTENHYSAGKVIVASGAYVNHVTRSLGFEINLQIWEMVFMYFSMKPSFNYPCMWFQFENPDDENQSRLFYGFPAIPGSPPNCARIAVDWAARIIADPVYRRMDVSELEPDMTHRFVAKHCNDVLSQPQFQGTCLMPNVPDNGFVLDFSPESFVGEHHKNIIIFTAGWAFKFIPLFGHILADLALDGSTSYNIRSMCIDRQNVLKPVAAVPDVGSHLPMKGPYFE</sequence>
<keyword evidence="3" id="KW-0285">Flavoprotein</keyword>
<comment type="caution">
    <text evidence="7">The sequence shown here is derived from an EMBL/GenBank/DDBJ whole genome shotgun (WGS) entry which is preliminary data.</text>
</comment>
<evidence type="ECO:0000256" key="5">
    <source>
        <dbReference type="ARBA" id="ARBA00023002"/>
    </source>
</evidence>